<comment type="subcellular location">
    <subcellularLocation>
        <location evidence="1">Endoplasmic reticulum membrane</location>
        <topology evidence="1">Multi-pass membrane protein</topology>
    </subcellularLocation>
</comment>
<proteinExistence type="inferred from homology"/>
<dbReference type="EC" id="1.3.1.21" evidence="18"/>
<comment type="pathway">
    <text evidence="2">Steroid biosynthesis; cholesterol biosynthesis.</text>
</comment>
<evidence type="ECO:0000256" key="9">
    <source>
        <dbReference type="ARBA" id="ARBA00022857"/>
    </source>
</evidence>
<feature type="transmembrane region" description="Helical" evidence="24">
    <location>
        <begin position="338"/>
        <end position="361"/>
    </location>
</feature>
<evidence type="ECO:0000256" key="8">
    <source>
        <dbReference type="ARBA" id="ARBA00022824"/>
    </source>
</evidence>
<evidence type="ECO:0000256" key="7">
    <source>
        <dbReference type="ARBA" id="ARBA00022778"/>
    </source>
</evidence>
<keyword evidence="6 24" id="KW-0812">Transmembrane</keyword>
<dbReference type="PROSITE" id="PS01018">
    <property type="entry name" value="STEROL_REDUCT_2"/>
    <property type="match status" value="1"/>
</dbReference>
<name>A0A8B6EIM1_MYTGA</name>
<feature type="transmembrane region" description="Helical" evidence="24">
    <location>
        <begin position="309"/>
        <end position="332"/>
    </location>
</feature>
<evidence type="ECO:0000256" key="3">
    <source>
        <dbReference type="ARBA" id="ARBA00005402"/>
    </source>
</evidence>
<dbReference type="Pfam" id="PF01222">
    <property type="entry name" value="ERG4_ERG24"/>
    <property type="match status" value="1"/>
</dbReference>
<dbReference type="FunFam" id="1.20.120.1630:FF:000006">
    <property type="entry name" value="Putative 7-dehydrocholesterol reductase"/>
    <property type="match status" value="1"/>
</dbReference>
<reference evidence="25" key="1">
    <citation type="submission" date="2018-11" db="EMBL/GenBank/DDBJ databases">
        <authorList>
            <person name="Alioto T."/>
            <person name="Alioto T."/>
        </authorList>
    </citation>
    <scope>NUCLEOTIDE SEQUENCE</scope>
</reference>
<dbReference type="UniPathway" id="UPA00063"/>
<evidence type="ECO:0000256" key="5">
    <source>
        <dbReference type="ARBA" id="ARBA00022548"/>
    </source>
</evidence>
<comment type="catalytic activity">
    <reaction evidence="22">
        <text>7-dehydrodesmosterol + NADPH + H(+) = desmosterol + NADP(+)</text>
        <dbReference type="Rhea" id="RHEA:46740"/>
        <dbReference type="ChEBI" id="CHEBI:15378"/>
        <dbReference type="ChEBI" id="CHEBI:17737"/>
        <dbReference type="ChEBI" id="CHEBI:27910"/>
        <dbReference type="ChEBI" id="CHEBI:57783"/>
        <dbReference type="ChEBI" id="CHEBI:58349"/>
    </reaction>
    <physiologicalReaction direction="left-to-right" evidence="22">
        <dbReference type="Rhea" id="RHEA:46741"/>
    </physiologicalReaction>
</comment>
<dbReference type="GO" id="GO:0016132">
    <property type="term" value="P:brassinosteroid biosynthetic process"/>
    <property type="evidence" value="ECO:0007669"/>
    <property type="project" value="TreeGrafter"/>
</dbReference>
<protein>
    <recommendedName>
        <fullName evidence="19">7-dehydrocholesterol reductase</fullName>
        <ecNumber evidence="18">1.3.1.21</ecNumber>
    </recommendedName>
    <alternativeName>
        <fullName evidence="20">Sterol Delta(7)-reductase</fullName>
    </alternativeName>
</protein>
<keyword evidence="9" id="KW-0521">NADP</keyword>
<evidence type="ECO:0000256" key="23">
    <source>
        <dbReference type="SAM" id="MobiDB-lite"/>
    </source>
</evidence>
<dbReference type="GO" id="GO:0005789">
    <property type="term" value="C:endoplasmic reticulum membrane"/>
    <property type="evidence" value="ECO:0007669"/>
    <property type="project" value="UniProtKB-SubCell"/>
</dbReference>
<keyword evidence="5" id="KW-0153">Cholesterol metabolism</keyword>
<keyword evidence="8" id="KW-0256">Endoplasmic reticulum</keyword>
<evidence type="ECO:0000256" key="11">
    <source>
        <dbReference type="ARBA" id="ARBA00022989"/>
    </source>
</evidence>
<dbReference type="OrthoDB" id="5326588at2759"/>
<keyword evidence="4" id="KW-0444">Lipid biosynthesis</keyword>
<keyword evidence="14" id="KW-0443">Lipid metabolism</keyword>
<feature type="transmembrane region" description="Helical" evidence="24">
    <location>
        <begin position="155"/>
        <end position="174"/>
    </location>
</feature>
<feature type="transmembrane region" description="Helical" evidence="24">
    <location>
        <begin position="57"/>
        <end position="78"/>
    </location>
</feature>
<evidence type="ECO:0000256" key="17">
    <source>
        <dbReference type="ARBA" id="ARBA00023221"/>
    </source>
</evidence>
<dbReference type="Proteomes" id="UP000596742">
    <property type="component" value="Unassembled WGS sequence"/>
</dbReference>
<keyword evidence="15 24" id="KW-0472">Membrane</keyword>
<dbReference type="EMBL" id="UYJE01005266">
    <property type="protein sequence ID" value="VDI35667.1"/>
    <property type="molecule type" value="Genomic_DNA"/>
</dbReference>
<dbReference type="Gene3D" id="1.20.120.1630">
    <property type="match status" value="1"/>
</dbReference>
<sequence length="482" mass="55498">MHSLLDMSKRKEKASKQQDPVTRSDMLSNGFHGYKEGYEKLEKIGVTQHNRDFFNKIFVPVFLMVSTPNFVMLLWYTATKHKGSYGNMVHSITQASTLDSLRELWGDVHICSNFALSVVFGYCIWALLLMKCLPGKLVKGPITPKGNTPVYKDNGFSHYVVTMTTLFILTVILKKYNLSPSVVYDNFGDILGTLNVLSAIFCIFLYIKGLYSPSSTDCGSSGNIIFDYYWGTELYPRVLGFDIKVFTNCRFGMTIWAVLVYIYALKSFELHGFVDSMIVSAILQLAYITKFFWWEAGYLSTIDIMVDRAGYYICWGCLVYVPSLYASVSLYLVNNPVYLGRFWSTFILTCGLLSISVNYFADWQKQRVRSADGDCLIWGKKPNIIRAKYTLEDGQEKESILLTSGWWGLSRHFHYIPEILLALFWTLPAGFENFMPFSYVIFLTILLTHRSFRDDDKCSSKYGPFWMDYCERVPHRIVPYLF</sequence>
<evidence type="ECO:0000256" key="24">
    <source>
        <dbReference type="SAM" id="Phobius"/>
    </source>
</evidence>
<feature type="transmembrane region" description="Helical" evidence="24">
    <location>
        <begin position="186"/>
        <end position="207"/>
    </location>
</feature>
<evidence type="ECO:0000313" key="26">
    <source>
        <dbReference type="Proteomes" id="UP000596742"/>
    </source>
</evidence>
<evidence type="ECO:0000256" key="19">
    <source>
        <dbReference type="ARBA" id="ARBA00039984"/>
    </source>
</evidence>
<keyword evidence="26" id="KW-1185">Reference proteome</keyword>
<dbReference type="GO" id="GO:0006695">
    <property type="term" value="P:cholesterol biosynthetic process"/>
    <property type="evidence" value="ECO:0007669"/>
    <property type="project" value="UniProtKB-UniPathway"/>
</dbReference>
<dbReference type="PANTHER" id="PTHR21257:SF38">
    <property type="entry name" value="7-DEHYDROCHOLESTEROL REDUCTASE"/>
    <property type="match status" value="1"/>
</dbReference>
<evidence type="ECO:0000256" key="22">
    <source>
        <dbReference type="ARBA" id="ARBA00047826"/>
    </source>
</evidence>
<comment type="caution">
    <text evidence="25">The sequence shown here is derived from an EMBL/GenBank/DDBJ whole genome shotgun (WGS) entry which is preliminary data.</text>
</comment>
<keyword evidence="13" id="KW-0756">Sterol biosynthesis</keyword>
<evidence type="ECO:0000313" key="25">
    <source>
        <dbReference type="EMBL" id="VDI35667.1"/>
    </source>
</evidence>
<evidence type="ECO:0000256" key="1">
    <source>
        <dbReference type="ARBA" id="ARBA00004477"/>
    </source>
</evidence>
<evidence type="ECO:0000256" key="2">
    <source>
        <dbReference type="ARBA" id="ARBA00004770"/>
    </source>
</evidence>
<dbReference type="GO" id="GO:0047598">
    <property type="term" value="F:7-dehydrocholesterol reductase activity"/>
    <property type="evidence" value="ECO:0007669"/>
    <property type="project" value="UniProtKB-EC"/>
</dbReference>
<keyword evidence="12 25" id="KW-0560">Oxidoreductase</keyword>
<dbReference type="PANTHER" id="PTHR21257">
    <property type="entry name" value="DELTA(14)-STEROL REDUCTASE"/>
    <property type="match status" value="1"/>
</dbReference>
<evidence type="ECO:0000256" key="18">
    <source>
        <dbReference type="ARBA" id="ARBA00038851"/>
    </source>
</evidence>
<keyword evidence="10" id="KW-0752">Steroid biosynthesis</keyword>
<gene>
    <name evidence="25" type="ORF">MGAL_10B034464</name>
</gene>
<dbReference type="AlphaFoldDB" id="A0A8B6EIM1"/>
<accession>A0A8B6EIM1</accession>
<evidence type="ECO:0000256" key="15">
    <source>
        <dbReference type="ARBA" id="ARBA00023136"/>
    </source>
</evidence>
<evidence type="ECO:0000256" key="20">
    <source>
        <dbReference type="ARBA" id="ARBA00042688"/>
    </source>
</evidence>
<dbReference type="InterPro" id="IPR001171">
    <property type="entry name" value="ERG24_DHCR-like"/>
</dbReference>
<feature type="transmembrane region" description="Helical" evidence="24">
    <location>
        <begin position="114"/>
        <end position="134"/>
    </location>
</feature>
<evidence type="ECO:0000256" key="10">
    <source>
        <dbReference type="ARBA" id="ARBA00022955"/>
    </source>
</evidence>
<evidence type="ECO:0000256" key="13">
    <source>
        <dbReference type="ARBA" id="ARBA00023011"/>
    </source>
</evidence>
<organism evidence="25 26">
    <name type="scientific">Mytilus galloprovincialis</name>
    <name type="common">Mediterranean mussel</name>
    <dbReference type="NCBI Taxonomy" id="29158"/>
    <lineage>
        <taxon>Eukaryota</taxon>
        <taxon>Metazoa</taxon>
        <taxon>Spiralia</taxon>
        <taxon>Lophotrochozoa</taxon>
        <taxon>Mollusca</taxon>
        <taxon>Bivalvia</taxon>
        <taxon>Autobranchia</taxon>
        <taxon>Pteriomorphia</taxon>
        <taxon>Mytilida</taxon>
        <taxon>Mytiloidea</taxon>
        <taxon>Mytilidae</taxon>
        <taxon>Mytilinae</taxon>
        <taxon>Mytilus</taxon>
    </lineage>
</organism>
<evidence type="ECO:0000256" key="16">
    <source>
        <dbReference type="ARBA" id="ARBA00023166"/>
    </source>
</evidence>
<feature type="region of interest" description="Disordered" evidence="23">
    <location>
        <begin position="1"/>
        <end position="24"/>
    </location>
</feature>
<dbReference type="InterPro" id="IPR018083">
    <property type="entry name" value="Sterol_reductase_CS"/>
</dbReference>
<evidence type="ECO:0000256" key="12">
    <source>
        <dbReference type="ARBA" id="ARBA00023002"/>
    </source>
</evidence>
<evidence type="ECO:0000256" key="14">
    <source>
        <dbReference type="ARBA" id="ARBA00023098"/>
    </source>
</evidence>
<evidence type="ECO:0000256" key="4">
    <source>
        <dbReference type="ARBA" id="ARBA00022516"/>
    </source>
</evidence>
<feature type="transmembrane region" description="Helical" evidence="24">
    <location>
        <begin position="245"/>
        <end position="264"/>
    </location>
</feature>
<evidence type="ECO:0000256" key="21">
    <source>
        <dbReference type="ARBA" id="ARBA00047795"/>
    </source>
</evidence>
<comment type="catalytic activity">
    <reaction evidence="21">
        <text>cholesterol + NADP(+) = 7-dehydrocholesterol + NADPH + H(+)</text>
        <dbReference type="Rhea" id="RHEA:23984"/>
        <dbReference type="ChEBI" id="CHEBI:15378"/>
        <dbReference type="ChEBI" id="CHEBI:16113"/>
        <dbReference type="ChEBI" id="CHEBI:17759"/>
        <dbReference type="ChEBI" id="CHEBI:57783"/>
        <dbReference type="ChEBI" id="CHEBI:58349"/>
        <dbReference type="EC" id="1.3.1.21"/>
    </reaction>
    <physiologicalReaction direction="right-to-left" evidence="21">
        <dbReference type="Rhea" id="RHEA:23986"/>
    </physiologicalReaction>
</comment>
<keyword evidence="16" id="KW-1207">Sterol metabolism</keyword>
<keyword evidence="7" id="KW-0152">Cholesterol biosynthesis</keyword>
<dbReference type="PROSITE" id="PS01017">
    <property type="entry name" value="STEROL_REDUCT_1"/>
    <property type="match status" value="1"/>
</dbReference>
<keyword evidence="11 24" id="KW-1133">Transmembrane helix</keyword>
<keyword evidence="17" id="KW-0753">Steroid metabolism</keyword>
<comment type="similarity">
    <text evidence="3">Belongs to the ERG4/ERG24 family.</text>
</comment>
<evidence type="ECO:0000256" key="6">
    <source>
        <dbReference type="ARBA" id="ARBA00022692"/>
    </source>
</evidence>